<reference evidence="3 4" key="2">
    <citation type="submission" date="2017-10" db="EMBL/GenBank/DDBJ databases">
        <authorList>
            <person name="Banno H."/>
            <person name="Chua N.-H."/>
        </authorList>
    </citation>
    <scope>NUCLEOTIDE SEQUENCE [LARGE SCALE GENOMIC DNA]</scope>
    <source>
        <strain evidence="3 4">JK623</strain>
    </source>
</reference>
<name>A0A2G3E6I9_9FIRM</name>
<protein>
    <submittedName>
        <fullName evidence="3">Uncharacterized protein</fullName>
    </submittedName>
</protein>
<organism evidence="3 4">
    <name type="scientific">Agathobacter ruminis</name>
    <dbReference type="NCBI Taxonomy" id="1712665"/>
    <lineage>
        <taxon>Bacteria</taxon>
        <taxon>Bacillati</taxon>
        <taxon>Bacillota</taxon>
        <taxon>Clostridia</taxon>
        <taxon>Lachnospirales</taxon>
        <taxon>Lachnospiraceae</taxon>
        <taxon>Agathobacter</taxon>
    </lineage>
</organism>
<evidence type="ECO:0000256" key="2">
    <source>
        <dbReference type="SAM" id="MobiDB-lite"/>
    </source>
</evidence>
<proteinExistence type="predicted"/>
<feature type="region of interest" description="Disordered" evidence="2">
    <location>
        <begin position="246"/>
        <end position="277"/>
    </location>
</feature>
<reference evidence="3 4" key="1">
    <citation type="submission" date="2017-10" db="EMBL/GenBank/DDBJ databases">
        <title>Resolving the taxonomy of Roseburia spp., Eubacterium rectale and Agathobacter spp. through phylogenomic analysis.</title>
        <authorList>
            <person name="Sheridan P.O."/>
            <person name="Walker A.W."/>
            <person name="Duncan S.H."/>
            <person name="Scott K.P."/>
            <person name="Toole P.W.O."/>
            <person name="Luis P."/>
            <person name="Flint H.J."/>
        </authorList>
    </citation>
    <scope>NUCLEOTIDE SEQUENCE [LARGE SCALE GENOMIC DNA]</scope>
    <source>
        <strain evidence="3 4">JK623</strain>
    </source>
</reference>
<feature type="compositionally biased region" description="Basic and acidic residues" evidence="2">
    <location>
        <begin position="217"/>
        <end position="230"/>
    </location>
</feature>
<keyword evidence="4" id="KW-1185">Reference proteome</keyword>
<feature type="compositionally biased region" description="Acidic residues" evidence="2">
    <location>
        <begin position="203"/>
        <end position="213"/>
    </location>
</feature>
<sequence length="277" mass="31877">MGAQDKIEKVLRDIHVLLSKSEPLPGHPGQVVITKQEVLDLLSELNTSIYGIMDEYEMTVRSRDKAEREFRKRGDEIIWDASRKAEDVYAASVMYSEEAIDHIQEIMEQATESMESIYKEMNARLLEEQKTVQSNKSELKAQLRDLRDTEKYLRLIEDRNEEILKEKRRNGKEAKQEASLYANRKTEIKVNTEVLEKLGLAETQEEAGEEEQPVTEPKTEEISKPSDDDLELLDEKATFSNLEEALASKKKEKDNEGFGKMFKNLTNSFGGNKDKKV</sequence>
<dbReference type="RefSeq" id="WP_051637811.1">
    <property type="nucleotide sequence ID" value="NZ_JANSWH010000068.1"/>
</dbReference>
<keyword evidence="1" id="KW-0175">Coiled coil</keyword>
<feature type="coiled-coil region" evidence="1">
    <location>
        <begin position="122"/>
        <end position="166"/>
    </location>
</feature>
<accession>A0A2G3E6I9</accession>
<dbReference type="EMBL" id="PDYG01000004">
    <property type="protein sequence ID" value="PHU38693.1"/>
    <property type="molecule type" value="Genomic_DNA"/>
</dbReference>
<dbReference type="AlphaFoldDB" id="A0A2G3E6I9"/>
<dbReference type="Proteomes" id="UP000224563">
    <property type="component" value="Unassembled WGS sequence"/>
</dbReference>
<evidence type="ECO:0000313" key="3">
    <source>
        <dbReference type="EMBL" id="PHU38693.1"/>
    </source>
</evidence>
<feature type="region of interest" description="Disordered" evidence="2">
    <location>
        <begin position="200"/>
        <end position="230"/>
    </location>
</feature>
<evidence type="ECO:0000313" key="4">
    <source>
        <dbReference type="Proteomes" id="UP000224563"/>
    </source>
</evidence>
<evidence type="ECO:0000256" key="1">
    <source>
        <dbReference type="SAM" id="Coils"/>
    </source>
</evidence>
<gene>
    <name evidence="3" type="ORF">CSX02_01730</name>
</gene>
<feature type="compositionally biased region" description="Basic and acidic residues" evidence="2">
    <location>
        <begin position="246"/>
        <end position="257"/>
    </location>
</feature>
<comment type="caution">
    <text evidence="3">The sequence shown here is derived from an EMBL/GenBank/DDBJ whole genome shotgun (WGS) entry which is preliminary data.</text>
</comment>